<dbReference type="PANTHER" id="PTHR43016">
    <property type="entry name" value="PRESEQUENCE PROTEASE"/>
    <property type="match status" value="1"/>
</dbReference>
<dbReference type="InterPro" id="IPR007863">
    <property type="entry name" value="Peptidase_M16_C"/>
</dbReference>
<proteinExistence type="predicted"/>
<dbReference type="SMART" id="SM01264">
    <property type="entry name" value="M16C_associated"/>
    <property type="match status" value="1"/>
</dbReference>
<evidence type="ECO:0000313" key="2">
    <source>
        <dbReference type="EMBL" id="KAJ8299013.1"/>
    </source>
</evidence>
<dbReference type="PANTHER" id="PTHR43016:SF13">
    <property type="entry name" value="PRESEQUENCE PROTEASE, MITOCHONDRIAL"/>
    <property type="match status" value="1"/>
</dbReference>
<comment type="caution">
    <text evidence="2">The sequence shown here is derived from an EMBL/GenBank/DDBJ whole genome shotgun (WGS) entry which is preliminary data.</text>
</comment>
<reference evidence="2 3" key="1">
    <citation type="submission" date="2022-12" db="EMBL/GenBank/DDBJ databases">
        <title>Chromosome-level genome of Tegillarca granosa.</title>
        <authorList>
            <person name="Kim J."/>
        </authorList>
    </citation>
    <scope>NUCLEOTIDE SEQUENCE [LARGE SCALE GENOMIC DNA]</scope>
    <source>
        <strain evidence="2">Teg-2019</strain>
        <tissue evidence="2">Adductor muscle</tissue>
    </source>
</reference>
<dbReference type="Pfam" id="PF22516">
    <property type="entry name" value="PreP_C"/>
    <property type="match status" value="1"/>
</dbReference>
<protein>
    <recommendedName>
        <fullName evidence="1">Peptidase M16C associated domain-containing protein</fullName>
    </recommendedName>
</protein>
<gene>
    <name evidence="2" type="ORF">KUTeg_023073</name>
</gene>
<dbReference type="Proteomes" id="UP001217089">
    <property type="component" value="Unassembled WGS sequence"/>
</dbReference>
<dbReference type="InterPro" id="IPR055130">
    <property type="entry name" value="PreP_C"/>
</dbReference>
<dbReference type="InterPro" id="IPR011249">
    <property type="entry name" value="Metalloenz_LuxS/M16"/>
</dbReference>
<dbReference type="SUPFAM" id="SSF63411">
    <property type="entry name" value="LuxS/MPP-like metallohydrolase"/>
    <property type="match status" value="4"/>
</dbReference>
<sequence length="1011" mass="114866">MIRILRKFGASHRVGLSSRKWNVIGNCRGCSNNVQDAVRQLQPDDKLHGYTVNKVVEIPEFSLTTVALKHDKTGAQHLHLARNDDNNTFSVLFRTTPMDNTGVPHILEHTTLCGSKQFPVRDPFFKMLNRSLATFMNAMTASDWTLYPFSTQNKTDFENLMSVYLDAVFFPQLRELDFCQEGWRLEHENPQDPNSPLVFKGVVYNEMKGVFSSSQNIFMQAVQNKLIPDHTYGVVSGGDPAYITDLTWKQLKEFHSTHYHPSNAKFITYGNFPLEDHLGYINTNYLEKFDQIQVDTAVPAQPRWTKPKTEHITCQPDPMAPDPEKQTTISVNFLLSDITDIFEAITLKIISNLLTEGETSPFYQSLIESNLGSDFAPVTGYDGNTKEGVFCIGLQGIHPNDIDKVKDIIFKTFDQVIKEGFDQKRIDAVLHMIELGLKHQSSNFGLNLSMSIASLWNHDGDPTESLKINELVEKFKQTLKDNPKYLQDKVREYFKENQHFLTLTMSPDEKFEENRKQEETTRLNKLIQSLSEEDRKVIYSRGEELLQTQMATEDLSCLPTLQLHELNSKIKEEVTDSIQEDNVPIMFSMQPTNEVNYVRMISNLSTLSPELKSYVPLFCDIITKMGAGSLGYKELSQEIDLHTGGLNVKSHISSHHTQDNVYEQGVFFSSYCLDSNVDKMLDLWTQIFNTPTLNEHHRLMTLIKMSAAEMAASITHAGHQYAMTHAAASICSASHLHEQFDGVTQVSMMKSLAEGDIGSEVKALEYLKEIANHLLNKNNLRISVNATPEKMGETLKSVESFVRGLSGEMKSSEIMTTDNHFTPVQTQTHLEFPFSVNFMGKAIKTVPYTHEDFPSLRVIARILWAKYLHREIREKGGAYGSGAVCGNGLFSYFSYRDPNSLKTLEVFEKSVDWLLENQFTNEDIDEAKLAVFQQTDKPVAPGNMGQTLFLNGIDDFMRQTMRDKLFHVNREEILASAEKYLVPGKQISAVSFLGPENEQIKENKDWKVIKS</sequence>
<feature type="domain" description="Peptidase M16C associated" evidence="1">
    <location>
        <begin position="505"/>
        <end position="752"/>
    </location>
</feature>
<dbReference type="Pfam" id="PF00675">
    <property type="entry name" value="Peptidase_M16"/>
    <property type="match status" value="1"/>
</dbReference>
<dbReference type="EMBL" id="JARBDR010000921">
    <property type="protein sequence ID" value="KAJ8299013.1"/>
    <property type="molecule type" value="Genomic_DNA"/>
</dbReference>
<evidence type="ECO:0000259" key="1">
    <source>
        <dbReference type="SMART" id="SM01264"/>
    </source>
</evidence>
<organism evidence="2 3">
    <name type="scientific">Tegillarca granosa</name>
    <name type="common">Malaysian cockle</name>
    <name type="synonym">Anadara granosa</name>
    <dbReference type="NCBI Taxonomy" id="220873"/>
    <lineage>
        <taxon>Eukaryota</taxon>
        <taxon>Metazoa</taxon>
        <taxon>Spiralia</taxon>
        <taxon>Lophotrochozoa</taxon>
        <taxon>Mollusca</taxon>
        <taxon>Bivalvia</taxon>
        <taxon>Autobranchia</taxon>
        <taxon>Pteriomorphia</taxon>
        <taxon>Arcoida</taxon>
        <taxon>Arcoidea</taxon>
        <taxon>Arcidae</taxon>
        <taxon>Tegillarca</taxon>
    </lineage>
</organism>
<dbReference type="InterPro" id="IPR013578">
    <property type="entry name" value="Peptidase_M16C_assoc"/>
</dbReference>
<dbReference type="Gene3D" id="3.30.830.10">
    <property type="entry name" value="Metalloenzyme, LuxS/M16 peptidase-like"/>
    <property type="match status" value="4"/>
</dbReference>
<keyword evidence="3" id="KW-1185">Reference proteome</keyword>
<accession>A0ABQ9E0N2</accession>
<evidence type="ECO:0000313" key="3">
    <source>
        <dbReference type="Proteomes" id="UP001217089"/>
    </source>
</evidence>
<dbReference type="Pfam" id="PF05193">
    <property type="entry name" value="Peptidase_M16_C"/>
    <property type="match status" value="1"/>
</dbReference>
<dbReference type="Pfam" id="PF08367">
    <property type="entry name" value="M16C_assoc"/>
    <property type="match status" value="1"/>
</dbReference>
<dbReference type="InterPro" id="IPR011765">
    <property type="entry name" value="Pept_M16_N"/>
</dbReference>
<name>A0ABQ9E0N2_TEGGR</name>